<name>A0A9P9Y3W5_9HYPO</name>
<feature type="compositionally biased region" description="Polar residues" evidence="1">
    <location>
        <begin position="105"/>
        <end position="117"/>
    </location>
</feature>
<comment type="caution">
    <text evidence="2">The sequence shown here is derived from an EMBL/GenBank/DDBJ whole genome shotgun (WGS) entry which is preliminary data.</text>
</comment>
<dbReference type="GeneID" id="75828729"/>
<feature type="compositionally biased region" description="Polar residues" evidence="1">
    <location>
        <begin position="131"/>
        <end position="141"/>
    </location>
</feature>
<proteinExistence type="predicted"/>
<feature type="compositionally biased region" description="Basic and acidic residues" evidence="1">
    <location>
        <begin position="355"/>
        <end position="372"/>
    </location>
</feature>
<feature type="compositionally biased region" description="Acidic residues" evidence="1">
    <location>
        <begin position="419"/>
        <end position="432"/>
    </location>
</feature>
<reference evidence="2" key="1">
    <citation type="journal article" date="2021" name="J Fungi (Basel)">
        <title>Genomic and Metabolomic Analyses of the Marine Fungus Emericellopsis cladophorae: Insights into Saltwater Adaptability Mechanisms and Its Biosynthetic Potential.</title>
        <authorList>
            <person name="Goncalves M.F.M."/>
            <person name="Hilario S."/>
            <person name="Van de Peer Y."/>
            <person name="Esteves A.C."/>
            <person name="Alves A."/>
        </authorList>
    </citation>
    <scope>NUCLEOTIDE SEQUENCE</scope>
    <source>
        <strain evidence="2">MUM 19.33</strain>
    </source>
</reference>
<feature type="compositionally biased region" description="Basic and acidic residues" evidence="1">
    <location>
        <begin position="74"/>
        <end position="89"/>
    </location>
</feature>
<feature type="region of interest" description="Disordered" evidence="1">
    <location>
        <begin position="355"/>
        <end position="466"/>
    </location>
</feature>
<sequence>MSSDTVSDLFPERPIRPLPKRRLREKLSPEVADSIRYPSSTLNSVPLFQYPPFTVREERGTTRLGSLGPASQVHRGDLTRNWTARRDDGYGISGHSGDGPRVTTAARSSPGQGNRTNGRAAHGDQSRHPKPQTSLSATSSVDGYDSFENTNNKKKRKIPSAGDSALSNVHGLTAEVAAQSAQVGVPSAADVNVTETKGGIISNAIAKAGKHPLSGQENVSLLEQHNATTKPTPASTQFTFTCDSQVPGSIAWPGHTTRGGSMNSGPVGMMPPNSAAPQGNHVKPAPKKLSRKQQRKRLDRELREAARERQRIAEEKYWHNPPKPEDFWMCEFCEYEQIFGEPPRALIREYELKDRRARQEEADRKRLLEKAKAKGRKGRKNSKPQGKAQHAPNQQLDRQEMYDPDIPPHHDGQGQSTQSEEDYEDDYVAEYDDYSRTGVEVDAGGGGGGELPPPRAAPIQRPPAAS</sequence>
<dbReference type="EMBL" id="JAGIXG020000010">
    <property type="protein sequence ID" value="KAI6783054.1"/>
    <property type="molecule type" value="Genomic_DNA"/>
</dbReference>
<accession>A0A9P9Y3W5</accession>
<dbReference type="OrthoDB" id="4174342at2759"/>
<feature type="compositionally biased region" description="Basic and acidic residues" evidence="1">
    <location>
        <begin position="296"/>
        <end position="306"/>
    </location>
</feature>
<dbReference type="RefSeq" id="XP_051363910.1">
    <property type="nucleotide sequence ID" value="XM_051504830.1"/>
</dbReference>
<feature type="compositionally biased region" description="Basic residues" evidence="1">
    <location>
        <begin position="284"/>
        <end position="295"/>
    </location>
</feature>
<feature type="compositionally biased region" description="Basic residues" evidence="1">
    <location>
        <begin position="373"/>
        <end position="382"/>
    </location>
</feature>
<feature type="compositionally biased region" description="Basic and acidic residues" evidence="1">
    <location>
        <begin position="397"/>
        <end position="412"/>
    </location>
</feature>
<organism evidence="2 3">
    <name type="scientific">Emericellopsis cladophorae</name>
    <dbReference type="NCBI Taxonomy" id="2686198"/>
    <lineage>
        <taxon>Eukaryota</taxon>
        <taxon>Fungi</taxon>
        <taxon>Dikarya</taxon>
        <taxon>Ascomycota</taxon>
        <taxon>Pezizomycotina</taxon>
        <taxon>Sordariomycetes</taxon>
        <taxon>Hypocreomycetidae</taxon>
        <taxon>Hypocreales</taxon>
        <taxon>Bionectriaceae</taxon>
        <taxon>Emericellopsis</taxon>
    </lineage>
</organism>
<protein>
    <submittedName>
        <fullName evidence="2">Uncharacterized protein</fullName>
    </submittedName>
</protein>
<evidence type="ECO:0000313" key="2">
    <source>
        <dbReference type="EMBL" id="KAI6783054.1"/>
    </source>
</evidence>
<feature type="region of interest" description="Disordered" evidence="1">
    <location>
        <begin position="59"/>
        <end position="162"/>
    </location>
</feature>
<feature type="region of interest" description="Disordered" evidence="1">
    <location>
        <begin position="254"/>
        <end position="306"/>
    </location>
</feature>
<evidence type="ECO:0000256" key="1">
    <source>
        <dbReference type="SAM" id="MobiDB-lite"/>
    </source>
</evidence>
<gene>
    <name evidence="2" type="ORF">J7T54_002216</name>
</gene>
<reference evidence="2" key="2">
    <citation type="submission" date="2022-07" db="EMBL/GenBank/DDBJ databases">
        <authorList>
            <person name="Goncalves M.F.M."/>
            <person name="Hilario S."/>
            <person name="Van De Peer Y."/>
            <person name="Esteves A.C."/>
            <person name="Alves A."/>
        </authorList>
    </citation>
    <scope>NUCLEOTIDE SEQUENCE</scope>
    <source>
        <strain evidence="2">MUM 19.33</strain>
    </source>
</reference>
<feature type="compositionally biased region" description="Low complexity" evidence="1">
    <location>
        <begin position="457"/>
        <end position="466"/>
    </location>
</feature>
<dbReference type="AlphaFoldDB" id="A0A9P9Y3W5"/>
<dbReference type="Proteomes" id="UP001055219">
    <property type="component" value="Unassembled WGS sequence"/>
</dbReference>
<evidence type="ECO:0000313" key="3">
    <source>
        <dbReference type="Proteomes" id="UP001055219"/>
    </source>
</evidence>
<keyword evidence="3" id="KW-1185">Reference proteome</keyword>